<comment type="subcellular location">
    <subcellularLocation>
        <location evidence="1">Membrane</location>
        <topology evidence="1">Multi-pass membrane protein</topology>
    </subcellularLocation>
</comment>
<comment type="caution">
    <text evidence="7">The sequence shown here is derived from an EMBL/GenBank/DDBJ whole genome shotgun (WGS) entry which is preliminary data.</text>
</comment>
<dbReference type="AlphaFoldDB" id="A0A8J5V4R0"/>
<dbReference type="Proteomes" id="UP000729913">
    <property type="component" value="Unassembled WGS sequence"/>
</dbReference>
<accession>A0A8J5V4R0</accession>
<evidence type="ECO:0000256" key="3">
    <source>
        <dbReference type="ARBA" id="ARBA00022692"/>
    </source>
</evidence>
<dbReference type="GO" id="GO:0016020">
    <property type="term" value="C:membrane"/>
    <property type="evidence" value="ECO:0007669"/>
    <property type="project" value="UniProtKB-SubCell"/>
</dbReference>
<evidence type="ECO:0000256" key="1">
    <source>
        <dbReference type="ARBA" id="ARBA00004141"/>
    </source>
</evidence>
<dbReference type="PANTHER" id="PTHR31548">
    <property type="entry name" value="CLARIN"/>
    <property type="match status" value="1"/>
</dbReference>
<comment type="similarity">
    <text evidence="2">Belongs to the clarin family.</text>
</comment>
<reference evidence="7" key="1">
    <citation type="submission" date="2020-03" db="EMBL/GenBank/DDBJ databases">
        <authorList>
            <person name="Chebbi M.A."/>
            <person name="Drezen J.M."/>
        </authorList>
    </citation>
    <scope>NUCLEOTIDE SEQUENCE</scope>
    <source>
        <tissue evidence="7">Whole body</tissue>
    </source>
</reference>
<keyword evidence="8" id="KW-1185">Reference proteome</keyword>
<organism evidence="7 8">
    <name type="scientific">Cotesia typhae</name>
    <dbReference type="NCBI Taxonomy" id="2053667"/>
    <lineage>
        <taxon>Eukaryota</taxon>
        <taxon>Metazoa</taxon>
        <taxon>Ecdysozoa</taxon>
        <taxon>Arthropoda</taxon>
        <taxon>Hexapoda</taxon>
        <taxon>Insecta</taxon>
        <taxon>Pterygota</taxon>
        <taxon>Neoptera</taxon>
        <taxon>Endopterygota</taxon>
        <taxon>Hymenoptera</taxon>
        <taxon>Apocrita</taxon>
        <taxon>Ichneumonoidea</taxon>
        <taxon>Braconidae</taxon>
        <taxon>Microgastrinae</taxon>
        <taxon>Cotesia</taxon>
    </lineage>
</organism>
<evidence type="ECO:0000256" key="4">
    <source>
        <dbReference type="ARBA" id="ARBA00022989"/>
    </source>
</evidence>
<dbReference type="EMBL" id="JAAOIC020000072">
    <property type="protein sequence ID" value="KAG8033979.1"/>
    <property type="molecule type" value="Genomic_DNA"/>
</dbReference>
<evidence type="ECO:0000256" key="6">
    <source>
        <dbReference type="SAM" id="Phobius"/>
    </source>
</evidence>
<dbReference type="OrthoDB" id="6432214at2759"/>
<evidence type="ECO:0000313" key="7">
    <source>
        <dbReference type="EMBL" id="KAG8033979.1"/>
    </source>
</evidence>
<evidence type="ECO:0000313" key="8">
    <source>
        <dbReference type="Proteomes" id="UP000729913"/>
    </source>
</evidence>
<proteinExistence type="inferred from homology"/>
<feature type="transmembrane region" description="Helical" evidence="6">
    <location>
        <begin position="12"/>
        <end position="35"/>
    </location>
</feature>
<reference evidence="7" key="2">
    <citation type="submission" date="2021-04" db="EMBL/GenBank/DDBJ databases">
        <title>Genome-wide patterns of bracovirus chromosomal integration into multiple host tissues during parasitism.</title>
        <authorList>
            <person name="Chebbi M.A.C."/>
        </authorList>
    </citation>
    <scope>NUCLEOTIDE SEQUENCE</scope>
    <source>
        <tissue evidence="7">Whole body</tissue>
    </source>
</reference>
<name>A0A8J5V4R0_9HYME</name>
<keyword evidence="5 6" id="KW-0472">Membrane</keyword>
<feature type="transmembrane region" description="Helical" evidence="6">
    <location>
        <begin position="226"/>
        <end position="247"/>
    </location>
</feature>
<protein>
    <submittedName>
        <fullName evidence="7">Uncharacterized protein</fullName>
    </submittedName>
</protein>
<evidence type="ECO:0000256" key="5">
    <source>
        <dbReference type="ARBA" id="ARBA00023136"/>
    </source>
</evidence>
<gene>
    <name evidence="7" type="ORF">G9C98_008460</name>
</gene>
<sequence length="274" mass="31023">MLMKREHVNYLQWSAAVSLVCAIVGTISLSTDFWINGTAKSNITDVQDSNINYGLFSGILIRRILLSPKSYDIYFTCIFNENICIWSCQQYDGLRKKEAISLFLGQETPFSCFVTTRSADYNSSHGLAVKELFLSASVAATAIFFIILTIIIYYASFILILINCFMSPAINFLNITGIYLITISAFLINLIALIIYGCYYNNWIKNNIGILDTIVGDFKSDANLGFSYWIFFVIFLVHPTIVILLKLRNNRLILQRKETVIVVAKVNDPTTVLF</sequence>
<dbReference type="InterPro" id="IPR026748">
    <property type="entry name" value="Clarin"/>
</dbReference>
<dbReference type="PANTHER" id="PTHR31548:SF1">
    <property type="entry name" value="LD47387P"/>
    <property type="match status" value="1"/>
</dbReference>
<evidence type="ECO:0000256" key="2">
    <source>
        <dbReference type="ARBA" id="ARBA00005787"/>
    </source>
</evidence>
<feature type="transmembrane region" description="Helical" evidence="6">
    <location>
        <begin position="177"/>
        <end position="196"/>
    </location>
</feature>
<dbReference type="GO" id="GO:0007605">
    <property type="term" value="P:sensory perception of sound"/>
    <property type="evidence" value="ECO:0007669"/>
    <property type="project" value="UniProtKB-ARBA"/>
</dbReference>
<keyword evidence="3 6" id="KW-0812">Transmembrane</keyword>
<feature type="transmembrane region" description="Helical" evidence="6">
    <location>
        <begin position="132"/>
        <end position="165"/>
    </location>
</feature>
<keyword evidence="4 6" id="KW-1133">Transmembrane helix</keyword>